<dbReference type="STRING" id="626522.GCWU000325_00458"/>
<dbReference type="HOGENOM" id="CLU_2918921_0_0_10"/>
<evidence type="ECO:0000313" key="2">
    <source>
        <dbReference type="EMBL" id="EEX72624.1"/>
    </source>
</evidence>
<dbReference type="Proteomes" id="UP000003460">
    <property type="component" value="Unassembled WGS sequence"/>
</dbReference>
<protein>
    <submittedName>
        <fullName evidence="2">Uncharacterized protein</fullName>
    </submittedName>
</protein>
<dbReference type="EMBL" id="ACIJ02000011">
    <property type="protein sequence ID" value="EEX72624.1"/>
    <property type="molecule type" value="Genomic_DNA"/>
</dbReference>
<gene>
    <name evidence="2" type="ORF">GCWU000325_00458</name>
</gene>
<keyword evidence="3" id="KW-1185">Reference proteome</keyword>
<dbReference type="AlphaFoldDB" id="C9LE34"/>
<comment type="caution">
    <text evidence="2">The sequence shown here is derived from an EMBL/GenBank/DDBJ whole genome shotgun (WGS) entry which is preliminary data.</text>
</comment>
<feature type="transmembrane region" description="Helical" evidence="1">
    <location>
        <begin position="39"/>
        <end position="58"/>
    </location>
</feature>
<reference evidence="2" key="1">
    <citation type="submission" date="2009-09" db="EMBL/GenBank/DDBJ databases">
        <authorList>
            <person name="Weinstock G."/>
            <person name="Sodergren E."/>
            <person name="Clifton S."/>
            <person name="Fulton L."/>
            <person name="Fulton B."/>
            <person name="Courtney L."/>
            <person name="Fronick C."/>
            <person name="Harrison M."/>
            <person name="Strong C."/>
            <person name="Farmer C."/>
            <person name="Delahaunty K."/>
            <person name="Markovic C."/>
            <person name="Hall O."/>
            <person name="Minx P."/>
            <person name="Tomlinson C."/>
            <person name="Mitreva M."/>
            <person name="Nelson J."/>
            <person name="Hou S."/>
            <person name="Wollam A."/>
            <person name="Pepin K.H."/>
            <person name="Johnson M."/>
            <person name="Bhonagiri V."/>
            <person name="Nash W.E."/>
            <person name="Warren W."/>
            <person name="Chinwalla A."/>
            <person name="Mardis E.R."/>
            <person name="Wilson R.K."/>
        </authorList>
    </citation>
    <scope>NUCLEOTIDE SEQUENCE [LARGE SCALE GENOMIC DNA]</scope>
    <source>
        <strain evidence="2">ATCC 51259</strain>
    </source>
</reference>
<keyword evidence="1" id="KW-0812">Transmembrane</keyword>
<organism evidence="2 3">
    <name type="scientific">Alloprevotella tannerae ATCC 51259</name>
    <dbReference type="NCBI Taxonomy" id="626522"/>
    <lineage>
        <taxon>Bacteria</taxon>
        <taxon>Pseudomonadati</taxon>
        <taxon>Bacteroidota</taxon>
        <taxon>Bacteroidia</taxon>
        <taxon>Bacteroidales</taxon>
        <taxon>Prevotellaceae</taxon>
        <taxon>Alloprevotella</taxon>
    </lineage>
</organism>
<evidence type="ECO:0000313" key="3">
    <source>
        <dbReference type="Proteomes" id="UP000003460"/>
    </source>
</evidence>
<evidence type="ECO:0000256" key="1">
    <source>
        <dbReference type="SAM" id="Phobius"/>
    </source>
</evidence>
<name>C9LE34_9BACT</name>
<accession>C9LE34</accession>
<keyword evidence="1" id="KW-1133">Transmembrane helix</keyword>
<proteinExistence type="predicted"/>
<keyword evidence="1" id="KW-0472">Membrane</keyword>
<sequence>MRADVGKNALVGPFAYSRVVHGAIRMAALHFGSCSCGTLFWIFSFTRWAFFFLWRLILCFN</sequence>